<evidence type="ECO:0000313" key="1">
    <source>
        <dbReference type="EMBL" id="RKN06306.1"/>
    </source>
</evidence>
<evidence type="ECO:0000313" key="2">
    <source>
        <dbReference type="EMBL" id="RKN18636.1"/>
    </source>
</evidence>
<gene>
    <name evidence="2" type="ORF">D7318_21560</name>
    <name evidence="1" type="ORF">D7319_22700</name>
</gene>
<name>A0A3A9WF63_9ACTN</name>
<dbReference type="Gene3D" id="3.90.1200.10">
    <property type="match status" value="1"/>
</dbReference>
<comment type="caution">
    <text evidence="1">The sequence shown here is derived from an EMBL/GenBank/DDBJ whole genome shotgun (WGS) entry which is preliminary data.</text>
</comment>
<dbReference type="AlphaFoldDB" id="A0A3A9WF63"/>
<proteinExistence type="predicted"/>
<organism evidence="1 4">
    <name type="scientific">Streptomyces radicis</name>
    <dbReference type="NCBI Taxonomy" id="1750517"/>
    <lineage>
        <taxon>Bacteria</taxon>
        <taxon>Bacillati</taxon>
        <taxon>Actinomycetota</taxon>
        <taxon>Actinomycetes</taxon>
        <taxon>Kitasatosporales</taxon>
        <taxon>Streptomycetaceae</taxon>
        <taxon>Streptomyces</taxon>
    </lineage>
</organism>
<keyword evidence="3" id="KW-1185">Reference proteome</keyword>
<dbReference type="GO" id="GO:0016740">
    <property type="term" value="F:transferase activity"/>
    <property type="evidence" value="ECO:0007669"/>
    <property type="project" value="UniProtKB-KW"/>
</dbReference>
<dbReference type="Proteomes" id="UP000275024">
    <property type="component" value="Unassembled WGS sequence"/>
</dbReference>
<dbReference type="InterPro" id="IPR011009">
    <property type="entry name" value="Kinase-like_dom_sf"/>
</dbReference>
<dbReference type="SUPFAM" id="SSF56112">
    <property type="entry name" value="Protein kinase-like (PK-like)"/>
    <property type="match status" value="1"/>
</dbReference>
<evidence type="ECO:0000313" key="3">
    <source>
        <dbReference type="Proteomes" id="UP000268652"/>
    </source>
</evidence>
<keyword evidence="1" id="KW-0808">Transferase</keyword>
<dbReference type="EMBL" id="RBDY01000018">
    <property type="protein sequence ID" value="RKN18636.1"/>
    <property type="molecule type" value="Genomic_DNA"/>
</dbReference>
<reference evidence="3 4" key="1">
    <citation type="submission" date="2018-09" db="EMBL/GenBank/DDBJ databases">
        <title>Streptomyces sp. nov. DS1-2, an endophytic actinomycete isolated from roots of Dendrobium scabrilingue.</title>
        <authorList>
            <person name="Kuncharoen N."/>
            <person name="Kudo T."/>
            <person name="Ohkuma M."/>
            <person name="Yuki M."/>
            <person name="Tanasupawat S."/>
        </authorList>
    </citation>
    <scope>NUCLEOTIDE SEQUENCE [LARGE SCALE GENOMIC DNA]</scope>
    <source>
        <strain evidence="1 4">AZ1-7</strain>
        <strain evidence="2 3">DS1-2</strain>
    </source>
</reference>
<dbReference type="RefSeq" id="WP_120698778.1">
    <property type="nucleotide sequence ID" value="NZ_RBDX01000021.1"/>
</dbReference>
<dbReference type="EMBL" id="RBDX01000021">
    <property type="protein sequence ID" value="RKN06306.1"/>
    <property type="molecule type" value="Genomic_DNA"/>
</dbReference>
<protein>
    <submittedName>
        <fullName evidence="1">Aminoglycoside phosphotransferase</fullName>
    </submittedName>
</protein>
<dbReference type="OrthoDB" id="2570531at2"/>
<dbReference type="Proteomes" id="UP000268652">
    <property type="component" value="Unassembled WGS sequence"/>
</dbReference>
<evidence type="ECO:0000313" key="4">
    <source>
        <dbReference type="Proteomes" id="UP000275024"/>
    </source>
</evidence>
<accession>A0A3A9WF63</accession>
<sequence length="276" mass="30660">MSTTRMAFEQLPSVVISAVEERTGPVLKTESATEGRNSQVGARVHSESGVCFIKGLRSDHTWAWTQRREADVNPHIRKVAPALLWEVETDGWHLLSFEALEGHHADYSADSPDLPLVADALCRLGRIPCPDVELRRAEQRLAKYVNNTGDAEQFAGNSLLHTDMNNANVLIDGRASLVDWAWATRGAPWLDAAYWVIWLMAAGGHTAASAEHWARRIPAWHAAPGVAVNAFAQAHANLWEEIGGDEPDPWTARMVRASREWARHRSTARAMARQVR</sequence>